<protein>
    <submittedName>
        <fullName evidence="1">Uncharacterized protein</fullName>
    </submittedName>
</protein>
<dbReference type="EMBL" id="JXXK01000027">
    <property type="protein sequence ID" value="KJF38948.1"/>
    <property type="molecule type" value="Genomic_DNA"/>
</dbReference>
<sequence length="68" mass="7768">MVSGWMVFEAGGDCAESRKYFLDINNAVAYAESQGADRTPMIQKQYIRPEWAEDLHGSRLRRNGGMER</sequence>
<evidence type="ECO:0000313" key="2">
    <source>
        <dbReference type="Proteomes" id="UP000032483"/>
    </source>
</evidence>
<proteinExistence type="predicted"/>
<evidence type="ECO:0000313" key="1">
    <source>
        <dbReference type="EMBL" id="KJF38948.1"/>
    </source>
</evidence>
<comment type="caution">
    <text evidence="1">The sequence shown here is derived from an EMBL/GenBank/DDBJ whole genome shotgun (WGS) entry which is preliminary data.</text>
</comment>
<keyword evidence="2" id="KW-1185">Reference proteome</keyword>
<dbReference type="Proteomes" id="UP000032483">
    <property type="component" value="Unassembled WGS sequence"/>
</dbReference>
<dbReference type="RefSeq" id="WP_050006149.1">
    <property type="nucleotide sequence ID" value="NZ_JXXK01000027.1"/>
</dbReference>
<reference evidence="1" key="1">
    <citation type="submission" date="2015-02" db="EMBL/GenBank/DDBJ databases">
        <title>A novel member of the family Ruminococcaceae isolated from human feces.</title>
        <authorList>
            <person name="Shkoporov A.N."/>
            <person name="Chaplin A.V."/>
            <person name="Motuzova O.V."/>
            <person name="Kafarskaia L.I."/>
            <person name="Khokhlova E.V."/>
            <person name="Efimov B.A."/>
        </authorList>
    </citation>
    <scope>NUCLEOTIDE SEQUENCE [LARGE SCALE GENOMIC DNA]</scope>
    <source>
        <strain evidence="1">585-1</strain>
    </source>
</reference>
<dbReference type="GeneID" id="42857911"/>
<name>A0A0D8IZI8_9FIRM</name>
<accession>A0A0D8IZI8</accession>
<gene>
    <name evidence="1" type="ORF">TQ39_15220</name>
</gene>
<dbReference type="AlphaFoldDB" id="A0A0D8IZI8"/>
<organism evidence="1 2">
    <name type="scientific">Ruthenibacterium lactatiformans</name>
    <dbReference type="NCBI Taxonomy" id="1550024"/>
    <lineage>
        <taxon>Bacteria</taxon>
        <taxon>Bacillati</taxon>
        <taxon>Bacillota</taxon>
        <taxon>Clostridia</taxon>
        <taxon>Eubacteriales</taxon>
        <taxon>Oscillospiraceae</taxon>
        <taxon>Ruthenibacterium</taxon>
    </lineage>
</organism>